<dbReference type="RefSeq" id="WP_029446259.1">
    <property type="nucleotide sequence ID" value="NZ_CP009976.1"/>
</dbReference>
<gene>
    <name evidence="1" type="ORF">M666_13285</name>
</gene>
<organism evidence="1 2">
    <name type="scientific">Cellulophaga baltica 18</name>
    <dbReference type="NCBI Taxonomy" id="1348584"/>
    <lineage>
        <taxon>Bacteria</taxon>
        <taxon>Pseudomonadati</taxon>
        <taxon>Bacteroidota</taxon>
        <taxon>Flavobacteriia</taxon>
        <taxon>Flavobacteriales</taxon>
        <taxon>Flavobacteriaceae</taxon>
        <taxon>Cellulophaga</taxon>
    </lineage>
</organism>
<evidence type="ECO:0000313" key="1">
    <source>
        <dbReference type="EMBL" id="AIZ42463.1"/>
    </source>
</evidence>
<accession>A0AAU8RJ78</accession>
<dbReference type="AlphaFoldDB" id="A0AAU8RJ78"/>
<proteinExistence type="predicted"/>
<dbReference type="Proteomes" id="UP000030786">
    <property type="component" value="Chromosome"/>
</dbReference>
<evidence type="ECO:0008006" key="3">
    <source>
        <dbReference type="Google" id="ProtNLM"/>
    </source>
</evidence>
<protein>
    <recommendedName>
        <fullName evidence="3">SH3b domain-containing protein</fullName>
    </recommendedName>
</protein>
<evidence type="ECO:0000313" key="2">
    <source>
        <dbReference type="Proteomes" id="UP000030786"/>
    </source>
</evidence>
<sequence>MKKILLILEILLLVACKGKITKPENKSIIQSKNDSILLKKKVSTQEEIYYVIAKTGLIYRDKPKGKRLGNFGFGSKLKILEKTGVFQEIKNDKKPLKGEWVKIANYNTVAYAFDGFLSNKEPEFQQLKFKSIQKYLYDKVWVPTEFSKKLNRTKSYSEATSTLGPNNILFYDNNLVNTFDEGQMEENYFKLNEYCEITPYNSNETIFKILSIDDHQMLIKNSEGYTINYFNVERKMENDGSYEVVRDGIEIVTRKWFAGTYKFTNTKTNESYNRIFTENDSSLRIFYDENDSFESIKLDYRIIKIVDNTYYLKEIYLDEENEEAPAEFSKETYTLTKIE</sequence>
<dbReference type="GeneID" id="78061708"/>
<name>A0AAU8RJ78_9FLAO</name>
<reference evidence="1 2" key="1">
    <citation type="journal article" date="2014" name="Environ. Microbiol.">
        <title>Contrasting genomic patterns and infection strategies of two co-existing Bacteroidetes podovirus genera.</title>
        <authorList>
            <person name="Holmfeldt K."/>
            <person name="Howard-Varona C."/>
            <person name="Solonenko N."/>
            <person name="Sullivan M.B."/>
        </authorList>
    </citation>
    <scope>NUCLEOTIDE SEQUENCE [LARGE SCALE GENOMIC DNA]</scope>
    <source>
        <strain evidence="1 2">18</strain>
    </source>
</reference>
<dbReference type="EMBL" id="CP009976">
    <property type="protein sequence ID" value="AIZ42463.1"/>
    <property type="molecule type" value="Genomic_DNA"/>
</dbReference>
<dbReference type="KEGG" id="cbat:M666_13285"/>